<comment type="caution">
    <text evidence="2">The sequence shown here is derived from an EMBL/GenBank/DDBJ whole genome shotgun (WGS) entry which is preliminary data.</text>
</comment>
<reference evidence="2 3" key="1">
    <citation type="submission" date="2018-08" db="EMBL/GenBank/DDBJ databases">
        <authorList>
            <person name="Khan S.A."/>
        </authorList>
    </citation>
    <scope>NUCLEOTIDE SEQUENCE [LARGE SCALE GENOMIC DNA]</scope>
    <source>
        <strain evidence="2 3">GTF-13</strain>
    </source>
</reference>
<protein>
    <submittedName>
        <fullName evidence="2">4-amino-4-deoxy-L-arabinose-phospho-UDP flippase</fullName>
    </submittedName>
</protein>
<feature type="transmembrane region" description="Helical" evidence="1">
    <location>
        <begin position="69"/>
        <end position="88"/>
    </location>
</feature>
<dbReference type="Proteomes" id="UP000280792">
    <property type="component" value="Unassembled WGS sequence"/>
</dbReference>
<keyword evidence="1" id="KW-0812">Transmembrane</keyword>
<dbReference type="RefSeq" id="WP_125015667.1">
    <property type="nucleotide sequence ID" value="NZ_QWEZ01000001.1"/>
</dbReference>
<evidence type="ECO:0000313" key="2">
    <source>
        <dbReference type="EMBL" id="RRJ85242.1"/>
    </source>
</evidence>
<evidence type="ECO:0000313" key="3">
    <source>
        <dbReference type="Proteomes" id="UP000280792"/>
    </source>
</evidence>
<keyword evidence="3" id="KW-1185">Reference proteome</keyword>
<organism evidence="2 3">
    <name type="scientific">Aestuariirhabdus litorea</name>
    <dbReference type="NCBI Taxonomy" id="2528527"/>
    <lineage>
        <taxon>Bacteria</taxon>
        <taxon>Pseudomonadati</taxon>
        <taxon>Pseudomonadota</taxon>
        <taxon>Gammaproteobacteria</taxon>
        <taxon>Oceanospirillales</taxon>
        <taxon>Aestuariirhabdaceae</taxon>
        <taxon>Aestuariirhabdus</taxon>
    </lineage>
</organism>
<dbReference type="SUPFAM" id="SSF103481">
    <property type="entry name" value="Multidrug resistance efflux transporter EmrE"/>
    <property type="match status" value="1"/>
</dbReference>
<dbReference type="InterPro" id="IPR037185">
    <property type="entry name" value="EmrE-like"/>
</dbReference>
<accession>A0A3P3VR25</accession>
<proteinExistence type="predicted"/>
<keyword evidence="1" id="KW-0472">Membrane</keyword>
<name>A0A3P3VR25_9GAMM</name>
<dbReference type="Gene3D" id="1.10.3730.20">
    <property type="match status" value="1"/>
</dbReference>
<sequence length="113" mass="12112">MSAYLFATLCVIALAIGQILFKASANTLAETGSFLSSKVAIPLLAALLLYAAATIAWVWVLQRIELGRAYPLMALAFVLVPLGSHFAFGEQYPTQYYFGVAIIIAGILLTIKA</sequence>
<dbReference type="EMBL" id="QWEZ01000001">
    <property type="protein sequence ID" value="RRJ85242.1"/>
    <property type="molecule type" value="Genomic_DNA"/>
</dbReference>
<keyword evidence="1" id="KW-1133">Transmembrane helix</keyword>
<feature type="transmembrane region" description="Helical" evidence="1">
    <location>
        <begin position="94"/>
        <end position="111"/>
    </location>
</feature>
<reference evidence="2 3" key="2">
    <citation type="submission" date="2018-12" db="EMBL/GenBank/DDBJ databases">
        <title>Simiduia agarivorans gen. nov., sp. nov., a marine, agarolytic bacterium isolated from shallow coastal water from Keelung, Taiwan.</title>
        <authorList>
            <person name="Shieh W.Y."/>
        </authorList>
    </citation>
    <scope>NUCLEOTIDE SEQUENCE [LARGE SCALE GENOMIC DNA]</scope>
    <source>
        <strain evidence="2 3">GTF-13</strain>
    </source>
</reference>
<evidence type="ECO:0000256" key="1">
    <source>
        <dbReference type="SAM" id="Phobius"/>
    </source>
</evidence>
<gene>
    <name evidence="2" type="ORF">D0544_09300</name>
</gene>
<feature type="transmembrane region" description="Helical" evidence="1">
    <location>
        <begin position="39"/>
        <end position="60"/>
    </location>
</feature>
<dbReference type="AlphaFoldDB" id="A0A3P3VR25"/>